<feature type="transmembrane region" description="Helical" evidence="1">
    <location>
        <begin position="65"/>
        <end position="86"/>
    </location>
</feature>
<evidence type="ECO:0000313" key="3">
    <source>
        <dbReference type="Proteomes" id="UP000784700"/>
    </source>
</evidence>
<keyword evidence="1" id="KW-1133">Transmembrane helix</keyword>
<name>A0A9Q8MTM8_9LACO</name>
<feature type="transmembrane region" description="Helical" evidence="1">
    <location>
        <begin position="20"/>
        <end position="45"/>
    </location>
</feature>
<proteinExistence type="predicted"/>
<evidence type="ECO:0000313" key="2">
    <source>
        <dbReference type="EMBL" id="TPR43707.1"/>
    </source>
</evidence>
<sequence length="101" mass="12149">MKNKIDKFVIRKEISPFKAIFHFCLYAFLWFYVFFVLIVNFAFLFGYYSDDFVSFYLLLNLNYGLYIKLIIGVVALIILTAIYSIFRLHHLRRLNSNVKKD</sequence>
<dbReference type="AlphaFoldDB" id="A0A9Q8MTM8"/>
<protein>
    <submittedName>
        <fullName evidence="2">Uncharacterized protein</fullName>
    </submittedName>
</protein>
<evidence type="ECO:0000256" key="1">
    <source>
        <dbReference type="SAM" id="Phobius"/>
    </source>
</evidence>
<reference evidence="2" key="1">
    <citation type="submission" date="2018-08" db="EMBL/GenBank/DDBJ databases">
        <title>Comparative genomics of wild bee and flower associated Lactobacillus reveals potential adaptation to the bee host.</title>
        <authorList>
            <person name="Vuong H.Q."/>
            <person name="Mcfrederick Q.S."/>
        </authorList>
    </citation>
    <scope>NUCLEOTIDE SEQUENCE</scope>
    <source>
        <strain evidence="2">HV_63</strain>
    </source>
</reference>
<gene>
    <name evidence="2" type="ORF">DY130_04545</name>
</gene>
<dbReference type="EMBL" id="QUBG01000004">
    <property type="protein sequence ID" value="TPR43707.1"/>
    <property type="molecule type" value="Genomic_DNA"/>
</dbReference>
<dbReference type="Proteomes" id="UP000784700">
    <property type="component" value="Unassembled WGS sequence"/>
</dbReference>
<keyword evidence="1" id="KW-0812">Transmembrane</keyword>
<comment type="caution">
    <text evidence="2">The sequence shown here is derived from an EMBL/GenBank/DDBJ whole genome shotgun (WGS) entry which is preliminary data.</text>
</comment>
<keyword evidence="1" id="KW-0472">Membrane</keyword>
<dbReference type="RefSeq" id="WP_140934642.1">
    <property type="nucleotide sequence ID" value="NZ_QUBK01000006.1"/>
</dbReference>
<organism evidence="2 3">
    <name type="scientific">Apilactobacillus micheneri</name>
    <dbReference type="NCBI Taxonomy" id="1899430"/>
    <lineage>
        <taxon>Bacteria</taxon>
        <taxon>Bacillati</taxon>
        <taxon>Bacillota</taxon>
        <taxon>Bacilli</taxon>
        <taxon>Lactobacillales</taxon>
        <taxon>Lactobacillaceae</taxon>
        <taxon>Apilactobacillus</taxon>
    </lineage>
</organism>
<accession>A0A9Q8MTM8</accession>